<reference evidence="2 3" key="1">
    <citation type="submission" date="2015-08" db="EMBL/GenBank/DDBJ databases">
        <title>Draft Genome Sequence of Bacillus vietnamensis UCD-SED5.</title>
        <authorList>
            <person name="Lee R.D."/>
            <person name="Jospin G."/>
            <person name="Lang J.M."/>
            <person name="Coil D.A."/>
            <person name="Eisen J.A."/>
        </authorList>
    </citation>
    <scope>NUCLEOTIDE SEQUENCE [LARGE SCALE GENOMIC DNA]</scope>
    <source>
        <strain evidence="2 3">UCD-SED5</strain>
    </source>
</reference>
<feature type="domain" description="Glycosyltransferase 2-like" evidence="1">
    <location>
        <begin position="16"/>
        <end position="151"/>
    </location>
</feature>
<evidence type="ECO:0000313" key="3">
    <source>
        <dbReference type="Proteomes" id="UP000050398"/>
    </source>
</evidence>
<dbReference type="OrthoDB" id="183314at2"/>
<name>A0A0P6VTP6_9BACI</name>
<dbReference type="InterPro" id="IPR029044">
    <property type="entry name" value="Nucleotide-diphossugar_trans"/>
</dbReference>
<accession>A0A0P6VTP6</accession>
<dbReference type="AlphaFoldDB" id="A0A0P6VTP6"/>
<keyword evidence="2" id="KW-0808">Transferase</keyword>
<dbReference type="PANTHER" id="PTHR43630:SF2">
    <property type="entry name" value="GLYCOSYLTRANSFERASE"/>
    <property type="match status" value="1"/>
</dbReference>
<organism evidence="2 3">
    <name type="scientific">Rossellomorea vietnamensis</name>
    <dbReference type="NCBI Taxonomy" id="218284"/>
    <lineage>
        <taxon>Bacteria</taxon>
        <taxon>Bacillati</taxon>
        <taxon>Bacillota</taxon>
        <taxon>Bacilli</taxon>
        <taxon>Bacillales</taxon>
        <taxon>Bacillaceae</taxon>
        <taxon>Rossellomorea</taxon>
    </lineage>
</organism>
<dbReference type="PATRIC" id="fig|218284.4.peg.2709"/>
<gene>
    <name evidence="2" type="ORF">AM506_20820</name>
</gene>
<protein>
    <submittedName>
        <fullName evidence="2">Glycosyl transferase family 2</fullName>
    </submittedName>
</protein>
<dbReference type="GO" id="GO:0016740">
    <property type="term" value="F:transferase activity"/>
    <property type="evidence" value="ECO:0007669"/>
    <property type="project" value="UniProtKB-KW"/>
</dbReference>
<dbReference type="EMBL" id="LIXZ01000030">
    <property type="protein sequence ID" value="KPL57691.1"/>
    <property type="molecule type" value="Genomic_DNA"/>
</dbReference>
<dbReference type="Gene3D" id="3.90.550.10">
    <property type="entry name" value="Spore Coat Polysaccharide Biosynthesis Protein SpsA, Chain A"/>
    <property type="match status" value="1"/>
</dbReference>
<dbReference type="InterPro" id="IPR001173">
    <property type="entry name" value="Glyco_trans_2-like"/>
</dbReference>
<proteinExistence type="predicted"/>
<sequence length="242" mass="29323">MNPVRKTDGNHLTAMMQVRNEENRYLERVLDHLSEFVDDLVIVDDASTDRTVEICRSFPKVKEVIQLPESHFHKEWELKHLLWKETSKYGPDWILSIDADEIFEDSFSESVRSLIDQDQFDWVGFRIYDLWSGHTHYREDEHWNLHKRHTMMLVRYLPGFPYYYLQLDHHAHRLPLSYNALPGCLSDFRVKHFGWAGDEQERFRKYERYMELDPEGRWGSREHYESILDPAPRLLKWRELDL</sequence>
<dbReference type="SUPFAM" id="SSF53448">
    <property type="entry name" value="Nucleotide-diphospho-sugar transferases"/>
    <property type="match status" value="1"/>
</dbReference>
<evidence type="ECO:0000313" key="2">
    <source>
        <dbReference type="EMBL" id="KPL57691.1"/>
    </source>
</evidence>
<evidence type="ECO:0000259" key="1">
    <source>
        <dbReference type="Pfam" id="PF00535"/>
    </source>
</evidence>
<dbReference type="RefSeq" id="WP_152968648.1">
    <property type="nucleotide sequence ID" value="NZ_LIXZ01000030.1"/>
</dbReference>
<dbReference type="Pfam" id="PF00535">
    <property type="entry name" value="Glycos_transf_2"/>
    <property type="match status" value="1"/>
</dbReference>
<dbReference type="Proteomes" id="UP000050398">
    <property type="component" value="Unassembled WGS sequence"/>
</dbReference>
<dbReference type="PANTHER" id="PTHR43630">
    <property type="entry name" value="POLY-BETA-1,6-N-ACETYL-D-GLUCOSAMINE SYNTHASE"/>
    <property type="match status" value="1"/>
</dbReference>
<comment type="caution">
    <text evidence="2">The sequence shown here is derived from an EMBL/GenBank/DDBJ whole genome shotgun (WGS) entry which is preliminary data.</text>
</comment>